<evidence type="ECO:0000313" key="8">
    <source>
        <dbReference type="Proteomes" id="UP000623842"/>
    </source>
</evidence>
<evidence type="ECO:0000256" key="3">
    <source>
        <dbReference type="ARBA" id="ARBA00022729"/>
    </source>
</evidence>
<dbReference type="Gene3D" id="3.30.70.2150">
    <property type="match status" value="1"/>
</dbReference>
<feature type="domain" description="Chitin-binding type-4" evidence="5">
    <location>
        <begin position="27"/>
        <end position="192"/>
    </location>
</feature>
<dbReference type="SUPFAM" id="SSF81296">
    <property type="entry name" value="E set domains"/>
    <property type="match status" value="1"/>
</dbReference>
<protein>
    <submittedName>
        <fullName evidence="7">GlcNAc-binding protein A</fullName>
    </submittedName>
</protein>
<sequence length="481" mass="53437">MKNLKLTLLSPLMLGMFSIVPNQVAAHGYISKPESRGYLCRLGENQRCGNVVYEPQSIEGRDRFPETGPMDGQIASAGLPVFSPLNAQTISRWTKRPISAGANEFIWTFTAAHSTRDWRYFITKANWDANAPLTRDQFESVPFCSYEGHYKQPPRTLTHLCNVPADRNGYHVILGVWDVGDTPMSFYNVMDVMIDNGDQSEIQWLDVGDINAIHDLKQDDKVIARVFGTSGELTALKTELTITSDEEGSATFWPKLMAQTINANQSWLQAGVLNAENEIVPVDGKNEIFAQSGSGIERVELSYVKAPPPQAEVSIEGVKHHYYIDNDQVAIDFTYDVDMPATVNVTLNSHYNSVVQFTETVEAGTTDFSLVYENAKAGHYNLTIETQAENGSQSQLGFHLNITVNDGTTPPEPGTPDEAEFSFPEGLPQYKAGTVVFQPKTGKLYQCKPWPYNGFCVQYSASANQFEPGVGTDWEMAWRAL</sequence>
<accession>A0A919BAY5</accession>
<dbReference type="Gene3D" id="2.60.40.2550">
    <property type="match status" value="1"/>
</dbReference>
<feature type="signal peptide" evidence="4">
    <location>
        <begin position="1"/>
        <end position="26"/>
    </location>
</feature>
<dbReference type="NCBIfam" id="NF009690">
    <property type="entry name" value="PRK13211.1"/>
    <property type="match status" value="1"/>
</dbReference>
<dbReference type="Gene3D" id="2.70.50.50">
    <property type="entry name" value="chitin-binding protein cbp21"/>
    <property type="match status" value="1"/>
</dbReference>
<gene>
    <name evidence="7" type="primary">gbpA</name>
    <name evidence="7" type="ORF">GCM10017161_03770</name>
</gene>
<keyword evidence="3 4" id="KW-0732">Signal</keyword>
<keyword evidence="1" id="KW-0964">Secreted</keyword>
<evidence type="ECO:0000259" key="6">
    <source>
        <dbReference type="Pfam" id="PF18416"/>
    </source>
</evidence>
<proteinExistence type="predicted"/>
<dbReference type="Pfam" id="PF18416">
    <property type="entry name" value="GbpA_2"/>
    <property type="match status" value="1"/>
</dbReference>
<dbReference type="InterPro" id="IPR014756">
    <property type="entry name" value="Ig_E-set"/>
</dbReference>
<dbReference type="InterPro" id="IPR004302">
    <property type="entry name" value="Cellulose/chitin-bd_N"/>
</dbReference>
<evidence type="ECO:0000256" key="1">
    <source>
        <dbReference type="ARBA" id="ARBA00022525"/>
    </source>
</evidence>
<comment type="caution">
    <text evidence="7">The sequence shown here is derived from an EMBL/GenBank/DDBJ whole genome shotgun (WGS) entry which is preliminary data.</text>
</comment>
<dbReference type="Proteomes" id="UP000623842">
    <property type="component" value="Unassembled WGS sequence"/>
</dbReference>
<dbReference type="RefSeq" id="WP_189767015.1">
    <property type="nucleotide sequence ID" value="NZ_BNCK01000001.1"/>
</dbReference>
<dbReference type="GO" id="GO:0008061">
    <property type="term" value="F:chitin binding"/>
    <property type="evidence" value="ECO:0007669"/>
    <property type="project" value="UniProtKB-KW"/>
</dbReference>
<keyword evidence="8" id="KW-1185">Reference proteome</keyword>
<organism evidence="7 8">
    <name type="scientific">Thalassotalea marina</name>
    <dbReference type="NCBI Taxonomy" id="1673741"/>
    <lineage>
        <taxon>Bacteria</taxon>
        <taxon>Pseudomonadati</taxon>
        <taxon>Pseudomonadota</taxon>
        <taxon>Gammaproteobacteria</taxon>
        <taxon>Alteromonadales</taxon>
        <taxon>Colwelliaceae</taxon>
        <taxon>Thalassotalea</taxon>
    </lineage>
</organism>
<reference evidence="7" key="2">
    <citation type="submission" date="2020-09" db="EMBL/GenBank/DDBJ databases">
        <authorList>
            <person name="Sun Q."/>
            <person name="Kim S."/>
        </authorList>
    </citation>
    <scope>NUCLEOTIDE SEQUENCE</scope>
    <source>
        <strain evidence="7">KCTC 42731</strain>
    </source>
</reference>
<dbReference type="PANTHER" id="PTHR34823:SF1">
    <property type="entry name" value="CHITIN-BINDING TYPE-4 DOMAIN-CONTAINING PROTEIN"/>
    <property type="match status" value="1"/>
</dbReference>
<evidence type="ECO:0000313" key="7">
    <source>
        <dbReference type="EMBL" id="GHF79819.1"/>
    </source>
</evidence>
<dbReference type="InterPro" id="IPR051024">
    <property type="entry name" value="GlcNAc_Chitin_IntDeg"/>
</dbReference>
<evidence type="ECO:0000256" key="2">
    <source>
        <dbReference type="ARBA" id="ARBA00022669"/>
    </source>
</evidence>
<evidence type="ECO:0000259" key="5">
    <source>
        <dbReference type="Pfam" id="PF03067"/>
    </source>
</evidence>
<keyword evidence="2" id="KW-0147">Chitin-binding</keyword>
<name>A0A919BAY5_9GAMM</name>
<dbReference type="InterPro" id="IPR041029">
    <property type="entry name" value="GbpA_2"/>
</dbReference>
<feature type="chain" id="PRO_5037254644" evidence="4">
    <location>
        <begin position="27"/>
        <end position="481"/>
    </location>
</feature>
<reference evidence="7" key="1">
    <citation type="journal article" date="2014" name="Int. J. Syst. Evol. Microbiol.">
        <title>Complete genome sequence of Corynebacterium casei LMG S-19264T (=DSM 44701T), isolated from a smear-ripened cheese.</title>
        <authorList>
            <consortium name="US DOE Joint Genome Institute (JGI-PGF)"/>
            <person name="Walter F."/>
            <person name="Albersmeier A."/>
            <person name="Kalinowski J."/>
            <person name="Ruckert C."/>
        </authorList>
    </citation>
    <scope>NUCLEOTIDE SEQUENCE</scope>
    <source>
        <strain evidence="7">KCTC 42731</strain>
    </source>
</reference>
<dbReference type="EMBL" id="BNCK01000001">
    <property type="protein sequence ID" value="GHF79819.1"/>
    <property type="molecule type" value="Genomic_DNA"/>
</dbReference>
<evidence type="ECO:0000256" key="4">
    <source>
        <dbReference type="SAM" id="SignalP"/>
    </source>
</evidence>
<dbReference type="PANTHER" id="PTHR34823">
    <property type="entry name" value="GLCNAC-BINDING PROTEIN A"/>
    <property type="match status" value="1"/>
</dbReference>
<dbReference type="Pfam" id="PF03067">
    <property type="entry name" value="LPMO_10"/>
    <property type="match status" value="1"/>
</dbReference>
<dbReference type="CDD" id="cd21177">
    <property type="entry name" value="LPMO_AA10"/>
    <property type="match status" value="1"/>
</dbReference>
<feature type="domain" description="N-acetylglucosamine binding protein A" evidence="6">
    <location>
        <begin position="204"/>
        <end position="301"/>
    </location>
</feature>
<dbReference type="AlphaFoldDB" id="A0A919BAY5"/>